<dbReference type="AlphaFoldDB" id="A0A6I0ZNZ3"/>
<proteinExistence type="predicted"/>
<organism evidence="1 2">
    <name type="scientific">Phocaeicola vulgatus</name>
    <name type="common">Bacteroides vulgatus</name>
    <dbReference type="NCBI Taxonomy" id="821"/>
    <lineage>
        <taxon>Bacteria</taxon>
        <taxon>Pseudomonadati</taxon>
        <taxon>Bacteroidota</taxon>
        <taxon>Bacteroidia</taxon>
        <taxon>Bacteroidales</taxon>
        <taxon>Bacteroidaceae</taxon>
        <taxon>Phocaeicola</taxon>
    </lineage>
</organism>
<accession>A0A6I0ZNZ3</accession>
<gene>
    <name evidence="1" type="ORF">GAY98_18225</name>
</gene>
<reference evidence="1 2" key="1">
    <citation type="journal article" date="2019" name="Nat. Med.">
        <title>A library of human gut bacterial isolates paired with longitudinal multiomics data enables mechanistic microbiome research.</title>
        <authorList>
            <person name="Poyet M."/>
            <person name="Groussin M."/>
            <person name="Gibbons S.M."/>
            <person name="Avila-Pacheco J."/>
            <person name="Jiang X."/>
            <person name="Kearney S.M."/>
            <person name="Perrotta A.R."/>
            <person name="Berdy B."/>
            <person name="Zhao S."/>
            <person name="Lieberman T.D."/>
            <person name="Swanson P.K."/>
            <person name="Smith M."/>
            <person name="Roesemann S."/>
            <person name="Alexander J.E."/>
            <person name="Rich S.A."/>
            <person name="Livny J."/>
            <person name="Vlamakis H."/>
            <person name="Clish C."/>
            <person name="Bullock K."/>
            <person name="Deik A."/>
            <person name="Scott J."/>
            <person name="Pierce K.A."/>
            <person name="Xavier R.J."/>
            <person name="Alm E.J."/>
        </authorList>
    </citation>
    <scope>NUCLEOTIDE SEQUENCE [LARGE SCALE GENOMIC DNA]</scope>
    <source>
        <strain evidence="1 2">BIOML-A122</strain>
    </source>
</reference>
<name>A0A6I0ZNZ3_PHOVU</name>
<evidence type="ECO:0000313" key="2">
    <source>
        <dbReference type="Proteomes" id="UP000469427"/>
    </source>
</evidence>
<dbReference type="EMBL" id="WDBI01000035">
    <property type="protein sequence ID" value="KAB6523718.1"/>
    <property type="molecule type" value="Genomic_DNA"/>
</dbReference>
<sequence>MAHTRAMAQGSYLKTPCREYPSKICRLFGTLNRLRHVCNKQINGRKLHPTVCRAANVQAKWGLPNPKRRKAIAAGLENSVW</sequence>
<protein>
    <submittedName>
        <fullName evidence="1">Uncharacterized protein</fullName>
    </submittedName>
</protein>
<comment type="caution">
    <text evidence="1">The sequence shown here is derived from an EMBL/GenBank/DDBJ whole genome shotgun (WGS) entry which is preliminary data.</text>
</comment>
<evidence type="ECO:0000313" key="1">
    <source>
        <dbReference type="EMBL" id="KAB6523718.1"/>
    </source>
</evidence>
<dbReference type="Proteomes" id="UP000469427">
    <property type="component" value="Unassembled WGS sequence"/>
</dbReference>